<organism evidence="1 2">
    <name type="scientific">Neocallimastix californiae</name>
    <dbReference type="NCBI Taxonomy" id="1754190"/>
    <lineage>
        <taxon>Eukaryota</taxon>
        <taxon>Fungi</taxon>
        <taxon>Fungi incertae sedis</taxon>
        <taxon>Chytridiomycota</taxon>
        <taxon>Chytridiomycota incertae sedis</taxon>
        <taxon>Neocallimastigomycetes</taxon>
        <taxon>Neocallimastigales</taxon>
        <taxon>Neocallimastigaceae</taxon>
        <taxon>Neocallimastix</taxon>
    </lineage>
</organism>
<dbReference type="Proteomes" id="UP000193920">
    <property type="component" value="Unassembled WGS sequence"/>
</dbReference>
<dbReference type="EMBL" id="MCOG01000047">
    <property type="protein sequence ID" value="ORY68018.1"/>
    <property type="molecule type" value="Genomic_DNA"/>
</dbReference>
<proteinExistence type="predicted"/>
<keyword evidence="2" id="KW-1185">Reference proteome</keyword>
<gene>
    <name evidence="1" type="ORF">LY90DRAFT_667672</name>
</gene>
<evidence type="ECO:0000313" key="1">
    <source>
        <dbReference type="EMBL" id="ORY68018.1"/>
    </source>
</evidence>
<name>A0A1Y2E8Y0_9FUNG</name>
<dbReference type="AlphaFoldDB" id="A0A1Y2E8Y0"/>
<evidence type="ECO:0000313" key="2">
    <source>
        <dbReference type="Proteomes" id="UP000193920"/>
    </source>
</evidence>
<reference evidence="1 2" key="1">
    <citation type="submission" date="2016-08" db="EMBL/GenBank/DDBJ databases">
        <title>A Parts List for Fungal Cellulosomes Revealed by Comparative Genomics.</title>
        <authorList>
            <consortium name="DOE Joint Genome Institute"/>
            <person name="Haitjema C.H."/>
            <person name="Gilmore S.P."/>
            <person name="Henske J.K."/>
            <person name="Solomon K.V."/>
            <person name="De Groot R."/>
            <person name="Kuo A."/>
            <person name="Mondo S.J."/>
            <person name="Salamov A.A."/>
            <person name="Labutti K."/>
            <person name="Zhao Z."/>
            <person name="Chiniquy J."/>
            <person name="Barry K."/>
            <person name="Brewer H.M."/>
            <person name="Purvine S.O."/>
            <person name="Wright A.T."/>
            <person name="Boxma B."/>
            <person name="Van Alen T."/>
            <person name="Hackstein J.H."/>
            <person name="Baker S.E."/>
            <person name="Grigoriev I.V."/>
            <person name="O'Malley M.A."/>
        </authorList>
    </citation>
    <scope>NUCLEOTIDE SEQUENCE [LARGE SCALE GENOMIC DNA]</scope>
    <source>
        <strain evidence="1 2">G1</strain>
    </source>
</reference>
<accession>A0A1Y2E8Y0</accession>
<protein>
    <submittedName>
        <fullName evidence="1">Uncharacterized protein</fullName>
    </submittedName>
</protein>
<comment type="caution">
    <text evidence="1">The sequence shown here is derived from an EMBL/GenBank/DDBJ whole genome shotgun (WGS) entry which is preliminary data.</text>
</comment>
<sequence>MSNLMPNGQSNEGQNYLRNIINIQNGYLFSELAKNCIPNTGINNTGLPDEADTDNKQAIPVTTQTTNGLDEDQTSSLKVPNLCDNIIIKDIYNSCRNSNMINTINNNLENTQIINRNLYNRISDIEVEYYNEQIDLIDIEQNYIRRTLIKICEKKNNKKHIFQNSINDELKQIIFEEYYFKQQYKNLNKMRTIYESKIEQLINNH</sequence>